<keyword evidence="1" id="KW-0539">Nucleus</keyword>
<feature type="region of interest" description="Disordered" evidence="2">
    <location>
        <begin position="196"/>
        <end position="407"/>
    </location>
</feature>
<comment type="similarity">
    <text evidence="1">Belongs to the SCC2/Nipped-B family.</text>
</comment>
<feature type="compositionally biased region" description="Polar residues" evidence="2">
    <location>
        <begin position="196"/>
        <end position="218"/>
    </location>
</feature>
<feature type="domain" description="Sister chromatid cohesion C-terminal" evidence="3">
    <location>
        <begin position="1624"/>
        <end position="1816"/>
    </location>
</feature>
<dbReference type="SUPFAM" id="SSF48371">
    <property type="entry name" value="ARM repeat"/>
    <property type="match status" value="1"/>
</dbReference>
<evidence type="ECO:0000313" key="4">
    <source>
        <dbReference type="EMBL" id="CED83634.1"/>
    </source>
</evidence>
<dbReference type="GO" id="GO:1990414">
    <property type="term" value="P:replication-born double-strand break repair via sister chromatid exchange"/>
    <property type="evidence" value="ECO:0007669"/>
    <property type="project" value="TreeGrafter"/>
</dbReference>
<evidence type="ECO:0000259" key="3">
    <source>
        <dbReference type="Pfam" id="PF12830"/>
    </source>
</evidence>
<dbReference type="GO" id="GO:0003682">
    <property type="term" value="F:chromatin binding"/>
    <property type="evidence" value="ECO:0007669"/>
    <property type="project" value="TreeGrafter"/>
</dbReference>
<evidence type="ECO:0000256" key="1">
    <source>
        <dbReference type="RuleBase" id="RU364107"/>
    </source>
</evidence>
<accession>A0A0F7SSP9</accession>
<dbReference type="InterPro" id="IPR016024">
    <property type="entry name" value="ARM-type_fold"/>
</dbReference>
<organism evidence="4">
    <name type="scientific">Phaffia rhodozyma</name>
    <name type="common">Yeast</name>
    <name type="synonym">Xanthophyllomyces dendrorhous</name>
    <dbReference type="NCBI Taxonomy" id="264483"/>
    <lineage>
        <taxon>Eukaryota</taxon>
        <taxon>Fungi</taxon>
        <taxon>Dikarya</taxon>
        <taxon>Basidiomycota</taxon>
        <taxon>Agaricomycotina</taxon>
        <taxon>Tremellomycetes</taxon>
        <taxon>Cystofilobasidiales</taxon>
        <taxon>Mrakiaceae</taxon>
        <taxon>Phaffia</taxon>
    </lineage>
</organism>
<dbReference type="Pfam" id="PF12830">
    <property type="entry name" value="Nipped-B_C"/>
    <property type="match status" value="1"/>
</dbReference>
<keyword evidence="1" id="KW-0677">Repeat</keyword>
<dbReference type="Gene3D" id="1.25.10.10">
    <property type="entry name" value="Leucine-rich Repeat Variant"/>
    <property type="match status" value="1"/>
</dbReference>
<dbReference type="InterPro" id="IPR011989">
    <property type="entry name" value="ARM-like"/>
</dbReference>
<feature type="region of interest" description="Disordered" evidence="2">
    <location>
        <begin position="1"/>
        <end position="29"/>
    </location>
</feature>
<dbReference type="InterPro" id="IPR024986">
    <property type="entry name" value="Nipped-B_C"/>
</dbReference>
<dbReference type="PANTHER" id="PTHR21704:SF18">
    <property type="entry name" value="NIPPED-B-LIKE PROTEIN"/>
    <property type="match status" value="1"/>
</dbReference>
<dbReference type="GO" id="GO:0090694">
    <property type="term" value="C:Scc2-Scc4 cohesin loading complex"/>
    <property type="evidence" value="ECO:0007669"/>
    <property type="project" value="TreeGrafter"/>
</dbReference>
<dbReference type="InterPro" id="IPR033031">
    <property type="entry name" value="Scc2/Nipped-B"/>
</dbReference>
<dbReference type="GO" id="GO:0140588">
    <property type="term" value="P:chromatin looping"/>
    <property type="evidence" value="ECO:0007669"/>
    <property type="project" value="InterPro"/>
</dbReference>
<dbReference type="GO" id="GO:0010468">
    <property type="term" value="P:regulation of gene expression"/>
    <property type="evidence" value="ECO:0007669"/>
    <property type="project" value="InterPro"/>
</dbReference>
<protein>
    <recommendedName>
        <fullName evidence="1">Sister chromatid cohesion protein</fullName>
    </recommendedName>
</protein>
<keyword evidence="1" id="KW-0131">Cell cycle</keyword>
<dbReference type="GO" id="GO:0071169">
    <property type="term" value="P:establishment of protein localization to chromatin"/>
    <property type="evidence" value="ECO:0007669"/>
    <property type="project" value="TreeGrafter"/>
</dbReference>
<dbReference type="CDD" id="cd23958">
    <property type="entry name" value="SCC2"/>
    <property type="match status" value="1"/>
</dbReference>
<dbReference type="GO" id="GO:0061775">
    <property type="term" value="F:cohesin loader activity"/>
    <property type="evidence" value="ECO:0007669"/>
    <property type="project" value="InterPro"/>
</dbReference>
<feature type="compositionally biased region" description="Acidic residues" evidence="2">
    <location>
        <begin position="1876"/>
        <end position="1898"/>
    </location>
</feature>
<dbReference type="PANTHER" id="PTHR21704">
    <property type="entry name" value="NIPPED-B-LIKE PROTEIN DELANGIN SCC2-RELATED"/>
    <property type="match status" value="1"/>
</dbReference>
<name>A0A0F7SSP9_PHARH</name>
<reference evidence="4" key="1">
    <citation type="submission" date="2014-08" db="EMBL/GenBank/DDBJ databases">
        <authorList>
            <person name="Sharma Rahul"/>
            <person name="Thines Marco"/>
        </authorList>
    </citation>
    <scope>NUCLEOTIDE SEQUENCE</scope>
</reference>
<feature type="compositionally biased region" description="Low complexity" evidence="2">
    <location>
        <begin position="331"/>
        <end position="341"/>
    </location>
</feature>
<dbReference type="GO" id="GO:0034087">
    <property type="term" value="P:establishment of mitotic sister chromatid cohesion"/>
    <property type="evidence" value="ECO:0007669"/>
    <property type="project" value="TreeGrafter"/>
</dbReference>
<feature type="region of interest" description="Disordered" evidence="2">
    <location>
        <begin position="1869"/>
        <end position="1921"/>
    </location>
</feature>
<comment type="subcellular location">
    <subcellularLocation>
        <location evidence="1">Nucleus</location>
    </subcellularLocation>
</comment>
<sequence length="2029" mass="224317">MYQVHQESPRPESNHPLGQDSLSTDNPGMIADPARLLAVYALGAPHTPSSSVAHHLSSLTISAPGLQGFLPGYHLRSEYSQQLAVLENGPSNDQEKNWLENQRTMVMVAIHANERANPRYQPPNPIPNPYPYQVPKSNIASSLLRSYPLQSYAYTDPYASSVPDPDITPSTSAAFFDSFVDQTVVSMDAYTQNTPSSALGYNHRQSSGTPALNTSSPSAYHDESTPTRTPTKLSRTSSFRRSSLEMNPVKTESSPSIKPYDAILSSSDTPSKVPLKRKPGTTNDASEKNSHDLFANTDKPVIKRAPTPPETDPVTSSDPLGMGDEDEILQTSLRSRTSSLTPIKLSHPRPSRTAGVPDDGTDDYMRSEGEESVPTPKKTKLSNVDSPSKNMDGLMSSRRSVLSTGGRDIRDPRKKLVELVEDIFESMDAIPYPVPSNYLLQFASSNYPQSVNRGTSTHPFFSRLISGTEIQPLLNPSSFRKLTKFTSMVDKSTGSWWGLDLGEGGPEKLITLLRRSLEEGIENGRAWEMNEGQYNLGADVDQMPRAKSSLLDEETSTLGISTPPSNEEYEEDIDRASSWENVCQTKLEIALEAVLAADTCLMIWTGKGIPKQICSEETIKLCLDLIKQLLVQIIYPYMEGLAGSTDCPEVLSHFLKVPSTVSQPHINLISQILQTLSLTFQHLRDLINSPDVTMSDDIVINAVYLAIGPFFVAEPQLTGKGRDRTVKGKASDAIAEAAGAKSLKGLRLDALGLLRAVFGKHESQRTWIIQEILTSLIKLPDVKKNQKQFNLRDGRSIHLVSALILQLIQTCTHTVKEDILRIRNRSNMRRLVDKKGGKAPKQTKQETYKEIGQIYAAANEAAVKSAKSIALFLVNTTASSKASKTSEAEHRAVLDMILHDLVTVLFWPEWPGASQLLTWFCKLMISSLNDEKTSAEDNASKSIALDHLGLIGARLRTSFLQASIRAKKAGLEDIGGVVSLPEIVSNLNLEQLDQLSSLESEMIEHLCRAATTDPSLASSYEYCTAIWGQEISLELSKLANSVLTDESDTEGLLNMTLALRKCLDDLWVETEGADLFNVGNSADIATLDIISEEINNTRHISNALDSILNAILFSLSSTSVTFRTKALKALGPVLAVDPTILKQANVRRTLETRLNDPSPAVRDVAVELLGKHLIQDPALIEKYLSLIGERVDDAGLAVRKRTIKLLRSLYSLTTSIPLKIDMCVKLIERIDDEDETVKDLAVHTIEELWFQEDDQVLAQNSVSRVTTRSSMQSKTLVFIGVAGCFKERQNPIESFLTQMVSDNAKKVDSRTASATREKFQELCDALIDLLIDASDQSDFSISNCIKAVYHLCVAYPGCIYSSKASHLLPYLRSPTNADEQAISSYLLKIFRQIVTKMPKTATTFAKKLEGKLLPMVNGAVGGSAGLQEIIACLCAVVNNITHNFERLVKLLGSCTAKLEAVRSSYEKTGSLPQNQRSICLLLYITALLGENCDFDELRKSRPELAADIFKIAKNNISDYIFRLIHSFRALPVIPAVSRAMIQSLGFLFREFPTFMVEAISLRLMDDMFASGDLETIGVLLNSIQDFLISQAARLPAQPDGSSREVNMTELIGDTETFAESGVGSTIVQRYLPKILDAALHLQTQYIAMEILTFTVKQGLAHPIQSAPIIIALETSADLHVASRAFSLHAILHHKHGSIINSRFFETARVCYDYQVKSAHGVVRGFRLTIQTSSVEPTPLALLRHWYGLLRDKRLLRKDFLRFLLRPFEVDLSTSPNKLIFSKNDVGFCLFLADNLATLEYKTQEEVLIVIHYLTSVISVTGMHLFGVISSMRPSTPLEEAASFDDRFIRVSKVLERRKRISKVFKQQNKSVKDEKESDEEEEDEDENEGTEVPEDSEEERSSLTPDPEDEMPQDEQLVTERSDSDVFYRASTLANVSVIISLAFVLRVHLKMLYNLSEDKCKKFVLGAKKSAIGEKPAIRQTTVAVALSLSSIPGATTPVTDMEMFSAQVKEFVSICELDGTVAEPEDS</sequence>
<evidence type="ECO:0000256" key="2">
    <source>
        <dbReference type="SAM" id="MobiDB-lite"/>
    </source>
</evidence>
<dbReference type="EMBL" id="LN483157">
    <property type="protein sequence ID" value="CED83634.1"/>
    <property type="molecule type" value="Genomic_DNA"/>
</dbReference>
<proteinExistence type="inferred from homology"/>
<dbReference type="Pfam" id="PF20168">
    <property type="entry name" value="PDS5"/>
    <property type="match status" value="1"/>
</dbReference>